<dbReference type="EMBL" id="JABFAF010275747">
    <property type="protein sequence ID" value="MBA0879580.1"/>
    <property type="molecule type" value="Genomic_DNA"/>
</dbReference>
<dbReference type="InterPro" id="IPR044730">
    <property type="entry name" value="RNase_H-like_dom_plant"/>
</dbReference>
<proteinExistence type="predicted"/>
<gene>
    <name evidence="2" type="ORF">Goshw_003607</name>
</gene>
<keyword evidence="3" id="KW-1185">Reference proteome</keyword>
<dbReference type="AlphaFoldDB" id="A0A7J9N8L8"/>
<evidence type="ECO:0000313" key="2">
    <source>
        <dbReference type="EMBL" id="MBA0879580.1"/>
    </source>
</evidence>
<dbReference type="InterPro" id="IPR053151">
    <property type="entry name" value="RNase_H-like"/>
</dbReference>
<dbReference type="InterPro" id="IPR012337">
    <property type="entry name" value="RNaseH-like_sf"/>
</dbReference>
<dbReference type="InterPro" id="IPR036397">
    <property type="entry name" value="RNaseH_sf"/>
</dbReference>
<name>A0A7J9N8L8_GOSSC</name>
<reference evidence="2 3" key="1">
    <citation type="journal article" date="2019" name="Genome Biol. Evol.">
        <title>Insights into the evolution of the New World diploid cottons (Gossypium, subgenus Houzingenia) based on genome sequencing.</title>
        <authorList>
            <person name="Grover C.E."/>
            <person name="Arick M.A. 2nd"/>
            <person name="Thrash A."/>
            <person name="Conover J.L."/>
            <person name="Sanders W.S."/>
            <person name="Peterson D.G."/>
            <person name="Frelichowski J.E."/>
            <person name="Scheffler J.A."/>
            <person name="Scheffler B.E."/>
            <person name="Wendel J.F."/>
        </authorList>
    </citation>
    <scope>NUCLEOTIDE SEQUENCE [LARGE SCALE GENOMIC DNA]</scope>
    <source>
        <strain evidence="2">1</strain>
        <tissue evidence="2">Leaf</tissue>
    </source>
</reference>
<accession>A0A7J9N8L8</accession>
<comment type="caution">
    <text evidence="2">The sequence shown here is derived from an EMBL/GenBank/DDBJ whole genome shotgun (WGS) entry which is preliminary data.</text>
</comment>
<protein>
    <recommendedName>
        <fullName evidence="1">RNase H type-1 domain-containing protein</fullName>
    </recommendedName>
</protein>
<dbReference type="Pfam" id="PF13456">
    <property type="entry name" value="RVT_3"/>
    <property type="match status" value="1"/>
</dbReference>
<dbReference type="SUPFAM" id="SSF53098">
    <property type="entry name" value="Ribonuclease H-like"/>
    <property type="match status" value="1"/>
</dbReference>
<dbReference type="GO" id="GO:0003676">
    <property type="term" value="F:nucleic acid binding"/>
    <property type="evidence" value="ECO:0007669"/>
    <property type="project" value="InterPro"/>
</dbReference>
<dbReference type="OrthoDB" id="986202at2759"/>
<dbReference type="PANTHER" id="PTHR47723:SF19">
    <property type="entry name" value="POLYNUCLEOTIDYL TRANSFERASE, RIBONUCLEASE H-LIKE SUPERFAMILY PROTEIN"/>
    <property type="match status" value="1"/>
</dbReference>
<dbReference type="PANTHER" id="PTHR47723">
    <property type="entry name" value="OS05G0353850 PROTEIN"/>
    <property type="match status" value="1"/>
</dbReference>
<feature type="domain" description="RNase H type-1" evidence="1">
    <location>
        <begin position="70"/>
        <end position="190"/>
    </location>
</feature>
<dbReference type="InterPro" id="IPR002156">
    <property type="entry name" value="RNaseH_domain"/>
</dbReference>
<dbReference type="Gene3D" id="3.30.420.10">
    <property type="entry name" value="Ribonuclease H-like superfamily/Ribonuclease H"/>
    <property type="match status" value="1"/>
</dbReference>
<organism evidence="2 3">
    <name type="scientific">Gossypium schwendimanii</name>
    <name type="common">Cotton</name>
    <dbReference type="NCBI Taxonomy" id="34291"/>
    <lineage>
        <taxon>Eukaryota</taxon>
        <taxon>Viridiplantae</taxon>
        <taxon>Streptophyta</taxon>
        <taxon>Embryophyta</taxon>
        <taxon>Tracheophyta</taxon>
        <taxon>Spermatophyta</taxon>
        <taxon>Magnoliopsida</taxon>
        <taxon>eudicotyledons</taxon>
        <taxon>Gunneridae</taxon>
        <taxon>Pentapetalae</taxon>
        <taxon>rosids</taxon>
        <taxon>malvids</taxon>
        <taxon>Malvales</taxon>
        <taxon>Malvaceae</taxon>
        <taxon>Malvoideae</taxon>
        <taxon>Gossypium</taxon>
    </lineage>
</organism>
<sequence>MAVFLRHNSVAYLEEQESIHFSRRSWSVDDVIKGSYNWTLQWNSSLKASHPLRQKTKMFPNEEGYWVYLNFDGAVKLDSEMTTFGGVLRDRHGGWILGFNKSLGHYAVFNSKVWGVLDGLMIIQSRNYDVVMIRSDSQEALKAIDDSFSKNSSSVLVKRIQQLLMNIGHWKFEHIPREENVEADRIAKLAFDKNERLHLVEDIPLDWIKLM</sequence>
<dbReference type="CDD" id="cd06222">
    <property type="entry name" value="RNase_H_like"/>
    <property type="match status" value="1"/>
</dbReference>
<evidence type="ECO:0000313" key="3">
    <source>
        <dbReference type="Proteomes" id="UP000593576"/>
    </source>
</evidence>
<dbReference type="Proteomes" id="UP000593576">
    <property type="component" value="Unassembled WGS sequence"/>
</dbReference>
<dbReference type="GO" id="GO:0004523">
    <property type="term" value="F:RNA-DNA hybrid ribonuclease activity"/>
    <property type="evidence" value="ECO:0007669"/>
    <property type="project" value="InterPro"/>
</dbReference>
<evidence type="ECO:0000259" key="1">
    <source>
        <dbReference type="Pfam" id="PF13456"/>
    </source>
</evidence>